<keyword evidence="1" id="KW-0732">Signal</keyword>
<comment type="caution">
    <text evidence="2">The sequence shown here is derived from an EMBL/GenBank/DDBJ whole genome shotgun (WGS) entry which is preliminary data.</text>
</comment>
<dbReference type="RefSeq" id="WP_119512348.1">
    <property type="nucleotide sequence ID" value="NZ_QXFK01000014.1"/>
</dbReference>
<dbReference type="Proteomes" id="UP000285092">
    <property type="component" value="Unassembled WGS sequence"/>
</dbReference>
<name>A0A418NJK5_9SPHN</name>
<dbReference type="GO" id="GO:0003746">
    <property type="term" value="F:translation elongation factor activity"/>
    <property type="evidence" value="ECO:0007669"/>
    <property type="project" value="UniProtKB-KW"/>
</dbReference>
<proteinExistence type="predicted"/>
<accession>A0A418NJK5</accession>
<keyword evidence="3" id="KW-1185">Reference proteome</keyword>
<keyword evidence="2" id="KW-0251">Elongation factor</keyword>
<dbReference type="OrthoDB" id="7509105at2"/>
<feature type="signal peptide" evidence="1">
    <location>
        <begin position="1"/>
        <end position="23"/>
    </location>
</feature>
<organism evidence="2 3">
    <name type="scientific">Pelagerythrobacter aerophilus</name>
    <dbReference type="NCBI Taxonomy" id="2306995"/>
    <lineage>
        <taxon>Bacteria</taxon>
        <taxon>Pseudomonadati</taxon>
        <taxon>Pseudomonadota</taxon>
        <taxon>Alphaproteobacteria</taxon>
        <taxon>Sphingomonadales</taxon>
        <taxon>Erythrobacteraceae</taxon>
        <taxon>Pelagerythrobacter</taxon>
    </lineage>
</organism>
<dbReference type="EMBL" id="QXFK01000014">
    <property type="protein sequence ID" value="RIV79516.1"/>
    <property type="molecule type" value="Genomic_DNA"/>
</dbReference>
<sequence>MMGRTIAFLTAAGLASLALTAQAAPGGKLGTLPHGTYVCSTPGDAMGAPWNLIPGGAFTIDTASTYETATGSGTYLLTDDRLVFTRGPLKGERFIRTGTTTLQRTDSKGVPRRVRCVRGPSR</sequence>
<reference evidence="2 3" key="1">
    <citation type="submission" date="2018-08" db="EMBL/GenBank/DDBJ databases">
        <title>Altererythrobacter sp.Ery1 and Ery12, the genome sequencing of novel strains in genus Alterythrobacter.</title>
        <authorList>
            <person name="Cheng H."/>
            <person name="Wu Y.-H."/>
            <person name="Fang C."/>
            <person name="Xu X.-W."/>
        </authorList>
    </citation>
    <scope>NUCLEOTIDE SEQUENCE [LARGE SCALE GENOMIC DNA]</scope>
    <source>
        <strain evidence="2 3">Ery1</strain>
    </source>
</reference>
<dbReference type="AlphaFoldDB" id="A0A418NJK5"/>
<gene>
    <name evidence="2" type="ORF">D2V04_05940</name>
</gene>
<evidence type="ECO:0000256" key="1">
    <source>
        <dbReference type="SAM" id="SignalP"/>
    </source>
</evidence>
<evidence type="ECO:0000313" key="3">
    <source>
        <dbReference type="Proteomes" id="UP000285092"/>
    </source>
</evidence>
<evidence type="ECO:0000313" key="2">
    <source>
        <dbReference type="EMBL" id="RIV79516.1"/>
    </source>
</evidence>
<keyword evidence="2" id="KW-0648">Protein biosynthesis</keyword>
<protein>
    <submittedName>
        <fullName evidence="2">Elongation factor P</fullName>
    </submittedName>
</protein>
<feature type="chain" id="PRO_5019062945" evidence="1">
    <location>
        <begin position="24"/>
        <end position="122"/>
    </location>
</feature>